<dbReference type="Proteomes" id="UP000475325">
    <property type="component" value="Unassembled WGS sequence"/>
</dbReference>
<evidence type="ECO:0000313" key="2">
    <source>
        <dbReference type="Proteomes" id="UP000475325"/>
    </source>
</evidence>
<sequence length="97" mass="10981">MDDDVFQSVPKVKRLGQLEIKTLPDDGSHWLPSLIDRKRVFPFELDLCMVQTLTSPLDWTGLEPVAEVSMQSLQKPSTNGEDIFHHLAICCVHQYGS</sequence>
<organism evidence="1 2">
    <name type="scientific">Orbilia oligospora</name>
    <name type="common">Nematode-trapping fungus</name>
    <name type="synonym">Arthrobotrys oligospora</name>
    <dbReference type="NCBI Taxonomy" id="2813651"/>
    <lineage>
        <taxon>Eukaryota</taxon>
        <taxon>Fungi</taxon>
        <taxon>Dikarya</taxon>
        <taxon>Ascomycota</taxon>
        <taxon>Pezizomycotina</taxon>
        <taxon>Orbiliomycetes</taxon>
        <taxon>Orbiliales</taxon>
        <taxon>Orbiliaceae</taxon>
        <taxon>Orbilia</taxon>
    </lineage>
</organism>
<dbReference type="AlphaFoldDB" id="A0A7C8JCP9"/>
<comment type="caution">
    <text evidence="1">The sequence shown here is derived from an EMBL/GenBank/DDBJ whole genome shotgun (WGS) entry which is preliminary data.</text>
</comment>
<gene>
    <name evidence="1" type="ORF">TWF102_007704</name>
</gene>
<proteinExistence type="predicted"/>
<protein>
    <submittedName>
        <fullName evidence="1">Uncharacterized protein</fullName>
    </submittedName>
</protein>
<name>A0A7C8JCP9_ORBOL</name>
<reference evidence="1 2" key="1">
    <citation type="submission" date="2019-06" db="EMBL/GenBank/DDBJ databases">
        <authorList>
            <person name="Palmer J.M."/>
        </authorList>
    </citation>
    <scope>NUCLEOTIDE SEQUENCE [LARGE SCALE GENOMIC DNA]</scope>
    <source>
        <strain evidence="1 2">TWF102</strain>
    </source>
</reference>
<dbReference type="EMBL" id="WIQW01000046">
    <property type="protein sequence ID" value="KAF3093880.1"/>
    <property type="molecule type" value="Genomic_DNA"/>
</dbReference>
<evidence type="ECO:0000313" key="1">
    <source>
        <dbReference type="EMBL" id="KAF3093880.1"/>
    </source>
</evidence>
<accession>A0A7C8JCP9</accession>